<comment type="similarity">
    <text evidence="2">Belongs to the protein kinase superfamily. CAMK Ser/Thr protein kinase family. SNF1 subfamily.</text>
</comment>
<evidence type="ECO:0000256" key="6">
    <source>
        <dbReference type="ARBA" id="ARBA00022777"/>
    </source>
</evidence>
<evidence type="ECO:0000313" key="13">
    <source>
        <dbReference type="Proteomes" id="UP001346149"/>
    </source>
</evidence>
<dbReference type="InterPro" id="IPR017441">
    <property type="entry name" value="Protein_kinase_ATP_BS"/>
</dbReference>
<dbReference type="PANTHER" id="PTHR24349">
    <property type="entry name" value="SERINE/THREONINE-PROTEIN KINASE"/>
    <property type="match status" value="1"/>
</dbReference>
<dbReference type="FunFam" id="1.10.510.10:FF:000571">
    <property type="entry name" value="Maternal embryonic leucine zipper kinase"/>
    <property type="match status" value="1"/>
</dbReference>
<protein>
    <recommendedName>
        <fullName evidence="11">Protein kinase domain-containing protein</fullName>
    </recommendedName>
</protein>
<dbReference type="Gene3D" id="1.10.510.10">
    <property type="entry name" value="Transferase(Phosphotransferase) domain 1"/>
    <property type="match status" value="1"/>
</dbReference>
<feature type="domain" description="Protein kinase" evidence="11">
    <location>
        <begin position="9"/>
        <end position="268"/>
    </location>
</feature>
<reference evidence="12 13" key="1">
    <citation type="journal article" date="2023" name="Hortic Res">
        <title>Pangenome of water caltrop reveals structural variations and asymmetric subgenome divergence after allopolyploidization.</title>
        <authorList>
            <person name="Zhang X."/>
            <person name="Chen Y."/>
            <person name="Wang L."/>
            <person name="Yuan Y."/>
            <person name="Fang M."/>
            <person name="Shi L."/>
            <person name="Lu R."/>
            <person name="Comes H.P."/>
            <person name="Ma Y."/>
            <person name="Chen Y."/>
            <person name="Huang G."/>
            <person name="Zhou Y."/>
            <person name="Zheng Z."/>
            <person name="Qiu Y."/>
        </authorList>
    </citation>
    <scope>NUCLEOTIDE SEQUENCE [LARGE SCALE GENOMIC DNA]</scope>
    <source>
        <strain evidence="12">F231</strain>
    </source>
</reference>
<dbReference type="SUPFAM" id="SSF56112">
    <property type="entry name" value="Protein kinase-like (PK-like)"/>
    <property type="match status" value="1"/>
</dbReference>
<dbReference type="AlphaFoldDB" id="A0AAN7RCY9"/>
<dbReference type="PROSITE" id="PS00107">
    <property type="entry name" value="PROTEIN_KINASE_ATP"/>
    <property type="match status" value="1"/>
</dbReference>
<keyword evidence="6" id="KW-0418">Kinase</keyword>
<evidence type="ECO:0000256" key="3">
    <source>
        <dbReference type="ARBA" id="ARBA00022527"/>
    </source>
</evidence>
<dbReference type="GO" id="GO:0004674">
    <property type="term" value="F:protein serine/threonine kinase activity"/>
    <property type="evidence" value="ECO:0007669"/>
    <property type="project" value="UniProtKB-KW"/>
</dbReference>
<dbReference type="PROSITE" id="PS50011">
    <property type="entry name" value="PROTEIN_KINASE_DOM"/>
    <property type="match status" value="1"/>
</dbReference>
<dbReference type="PROSITE" id="PS00108">
    <property type="entry name" value="PROTEIN_KINASE_ST"/>
    <property type="match status" value="1"/>
</dbReference>
<dbReference type="InterPro" id="IPR050205">
    <property type="entry name" value="CDPK_Ser/Thr_kinases"/>
</dbReference>
<dbReference type="InterPro" id="IPR008271">
    <property type="entry name" value="Ser/Thr_kinase_AS"/>
</dbReference>
<dbReference type="Pfam" id="PF00069">
    <property type="entry name" value="Pkinase"/>
    <property type="match status" value="1"/>
</dbReference>
<gene>
    <name evidence="12" type="ORF">SAY86_030688</name>
</gene>
<keyword evidence="4" id="KW-0808">Transferase</keyword>
<comment type="function">
    <text evidence="8">CIPK serine-threonine protein kinases interact with CBL proteins. Binding of a CBL protein to the regulatory NAF domain of CIPK protein lead to the activation of the kinase in a calcium-dependent manner.</text>
</comment>
<keyword evidence="3 10" id="KW-0723">Serine/threonine-protein kinase</keyword>
<evidence type="ECO:0000256" key="7">
    <source>
        <dbReference type="ARBA" id="ARBA00022840"/>
    </source>
</evidence>
<evidence type="ECO:0000313" key="12">
    <source>
        <dbReference type="EMBL" id="KAK4798362.1"/>
    </source>
</evidence>
<proteinExistence type="inferred from homology"/>
<evidence type="ECO:0000256" key="2">
    <source>
        <dbReference type="ARBA" id="ARBA00006234"/>
    </source>
</evidence>
<evidence type="ECO:0000256" key="4">
    <source>
        <dbReference type="ARBA" id="ARBA00022679"/>
    </source>
</evidence>
<evidence type="ECO:0000256" key="10">
    <source>
        <dbReference type="RuleBase" id="RU000304"/>
    </source>
</evidence>
<dbReference type="InterPro" id="IPR011009">
    <property type="entry name" value="Kinase-like_dom_sf"/>
</dbReference>
<accession>A0AAN7RCY9</accession>
<keyword evidence="7 9" id="KW-0067">ATP-binding</keyword>
<dbReference type="SMART" id="SM00220">
    <property type="entry name" value="S_TKc"/>
    <property type="match status" value="1"/>
</dbReference>
<dbReference type="GO" id="GO:0005524">
    <property type="term" value="F:ATP binding"/>
    <property type="evidence" value="ECO:0007669"/>
    <property type="project" value="UniProtKB-UniRule"/>
</dbReference>
<evidence type="ECO:0000256" key="9">
    <source>
        <dbReference type="PROSITE-ProRule" id="PRU10141"/>
    </source>
</evidence>
<dbReference type="Proteomes" id="UP001346149">
    <property type="component" value="Unassembled WGS sequence"/>
</dbReference>
<evidence type="ECO:0000259" key="11">
    <source>
        <dbReference type="PROSITE" id="PS50011"/>
    </source>
</evidence>
<dbReference type="CDD" id="cd05117">
    <property type="entry name" value="STKc_CAMK"/>
    <property type="match status" value="1"/>
</dbReference>
<sequence length="282" mass="31459">MCEALKDTYQLFEEIGRGKFGTVLRCFSPTRNDFFACKLVEKRLLVDPSDRECLETEPKIMTLLSPHPNIVQIIDAIDSEDSLCVVMELCRADTLYDRMVTQHVLSEAEAAAYMKQLLQALAHCHSLGVVHRDVKPENLLFGLNGRLKLADFGSAVLSFLQGGKAMLEGVVGTPYYVAPEVLMGRLYDERVDIWSAGVVMYIMLSGIPPFDGESAQEIFEAVVRSNLRFPPRAFRLVSSAAKDLMRKMVCRDVSRRLSAEQALCHPWILNGGDTSSMTDMTG</sequence>
<name>A0AAN7RCY9_TRANT</name>
<comment type="similarity">
    <text evidence="1">Belongs to the protein kinase superfamily. CAMK Ser/Thr protein kinase family. CaMK subfamily.</text>
</comment>
<evidence type="ECO:0000256" key="1">
    <source>
        <dbReference type="ARBA" id="ARBA00005354"/>
    </source>
</evidence>
<keyword evidence="5 9" id="KW-0547">Nucleotide-binding</keyword>
<dbReference type="InterPro" id="IPR000719">
    <property type="entry name" value="Prot_kinase_dom"/>
</dbReference>
<evidence type="ECO:0000256" key="5">
    <source>
        <dbReference type="ARBA" id="ARBA00022741"/>
    </source>
</evidence>
<feature type="binding site" evidence="9">
    <location>
        <position position="38"/>
    </location>
    <ligand>
        <name>ATP</name>
        <dbReference type="ChEBI" id="CHEBI:30616"/>
    </ligand>
</feature>
<evidence type="ECO:0000256" key="8">
    <source>
        <dbReference type="ARBA" id="ARBA00058225"/>
    </source>
</evidence>
<organism evidence="12 13">
    <name type="scientific">Trapa natans</name>
    <name type="common">Water chestnut</name>
    <dbReference type="NCBI Taxonomy" id="22666"/>
    <lineage>
        <taxon>Eukaryota</taxon>
        <taxon>Viridiplantae</taxon>
        <taxon>Streptophyta</taxon>
        <taxon>Embryophyta</taxon>
        <taxon>Tracheophyta</taxon>
        <taxon>Spermatophyta</taxon>
        <taxon>Magnoliopsida</taxon>
        <taxon>eudicotyledons</taxon>
        <taxon>Gunneridae</taxon>
        <taxon>Pentapetalae</taxon>
        <taxon>rosids</taxon>
        <taxon>malvids</taxon>
        <taxon>Myrtales</taxon>
        <taxon>Lythraceae</taxon>
        <taxon>Trapa</taxon>
    </lineage>
</organism>
<dbReference type="EMBL" id="JAXQNO010000005">
    <property type="protein sequence ID" value="KAK4798362.1"/>
    <property type="molecule type" value="Genomic_DNA"/>
</dbReference>
<comment type="caution">
    <text evidence="12">The sequence shown here is derived from an EMBL/GenBank/DDBJ whole genome shotgun (WGS) entry which is preliminary data.</text>
</comment>
<keyword evidence="13" id="KW-1185">Reference proteome</keyword>